<accession>A0A432YCJ3</accession>
<keyword evidence="2" id="KW-1185">Reference proteome</keyword>
<dbReference type="AlphaFoldDB" id="A0A432YCJ3"/>
<evidence type="ECO:0000313" key="1">
    <source>
        <dbReference type="EMBL" id="RUO58725.1"/>
    </source>
</evidence>
<gene>
    <name evidence="1" type="ORF">CWI71_09900</name>
</gene>
<comment type="caution">
    <text evidence="1">The sequence shown here is derived from an EMBL/GenBank/DDBJ whole genome shotgun (WGS) entry which is preliminary data.</text>
</comment>
<dbReference type="Proteomes" id="UP000288259">
    <property type="component" value="Unassembled WGS sequence"/>
</dbReference>
<organism evidence="1 2">
    <name type="scientific">Pseudidiomarina insulisalsae</name>
    <dbReference type="NCBI Taxonomy" id="575789"/>
    <lineage>
        <taxon>Bacteria</taxon>
        <taxon>Pseudomonadati</taxon>
        <taxon>Pseudomonadota</taxon>
        <taxon>Gammaproteobacteria</taxon>
        <taxon>Alteromonadales</taxon>
        <taxon>Idiomarinaceae</taxon>
        <taxon>Pseudidiomarina</taxon>
    </lineage>
</organism>
<name>A0A432YCJ3_9GAMM</name>
<dbReference type="OrthoDB" id="1416286at2"/>
<evidence type="ECO:0000313" key="2">
    <source>
        <dbReference type="Proteomes" id="UP000288259"/>
    </source>
</evidence>
<protein>
    <submittedName>
        <fullName evidence="1">Uncharacterized protein</fullName>
    </submittedName>
</protein>
<sequence>MTEANATKAAQARDIMMGFAQRTGLTEDASDSSRRYLWTDAFATLNFLALKRQFDAREFEAMALRTIKQVHCHLGQFAADDQREGWISGLTGDNALEHPTVGGLRIGKELLERTPEESYDAELEWQRDGQYYHYHTRWIVALLRASKHFNNEQLALWAAELSLAGARFMSNEVGRGNRLYWKMSIDLSRPLVPMMGAHDPLEGLLCAMQTFAETGTFKYEFDGYIARLKELCASSHWATEDPLGAGSLLLDVVRATELQAFMELPPAVKPQRLMRDAQQSLEVIYENFDTGAPAHARLAFRDCGLSLGLRCLQASVPFIEANGVEVQIEPEIWQLADDIEDFWSDARNQEASSFQNHLDINEVTLASSLLASSQPEIFTRV</sequence>
<reference evidence="2" key="1">
    <citation type="journal article" date="2018" name="Front. Microbiol.">
        <title>Genome-Based Analysis Reveals the Taxonomy and Diversity of the Family Idiomarinaceae.</title>
        <authorList>
            <person name="Liu Y."/>
            <person name="Lai Q."/>
            <person name="Shao Z."/>
        </authorList>
    </citation>
    <scope>NUCLEOTIDE SEQUENCE [LARGE SCALE GENOMIC DNA]</scope>
    <source>
        <strain evidence="2">CVS-6</strain>
    </source>
</reference>
<dbReference type="EMBL" id="PIPY01000010">
    <property type="protein sequence ID" value="RUO58725.1"/>
    <property type="molecule type" value="Genomic_DNA"/>
</dbReference>
<proteinExistence type="predicted"/>
<dbReference type="RefSeq" id="WP_126755109.1">
    <property type="nucleotide sequence ID" value="NZ_PIPY01000010.1"/>
</dbReference>